<keyword evidence="11" id="KW-1185">Reference proteome</keyword>
<dbReference type="Proteomes" id="UP000321567">
    <property type="component" value="Unassembled WGS sequence"/>
</dbReference>
<evidence type="ECO:0000256" key="9">
    <source>
        <dbReference type="HAMAP-Rule" id="MF_01020"/>
    </source>
</evidence>
<evidence type="ECO:0000313" key="11">
    <source>
        <dbReference type="Proteomes" id="UP000321567"/>
    </source>
</evidence>
<dbReference type="GO" id="GO:0000105">
    <property type="term" value="P:L-histidine biosynthetic process"/>
    <property type="evidence" value="ECO:0007669"/>
    <property type="project" value="UniProtKB-UniRule"/>
</dbReference>
<keyword evidence="8 9" id="KW-0368">Histidine biosynthesis</keyword>
<dbReference type="OrthoDB" id="9814738at2"/>
<evidence type="ECO:0000256" key="4">
    <source>
        <dbReference type="ARBA" id="ARBA00022605"/>
    </source>
</evidence>
<dbReference type="InterPro" id="IPR008179">
    <property type="entry name" value="HisE"/>
</dbReference>
<dbReference type="InterPro" id="IPR021130">
    <property type="entry name" value="PRib-ATP_PPHydrolase-like"/>
</dbReference>
<proteinExistence type="inferred from homology"/>
<protein>
    <recommendedName>
        <fullName evidence="9">Phosphoribosyl-ATP pyrophosphatase</fullName>
        <shortName evidence="9">PRA-PH</shortName>
        <ecNumber evidence="9">3.6.1.31</ecNumber>
    </recommendedName>
</protein>
<evidence type="ECO:0000256" key="3">
    <source>
        <dbReference type="ARBA" id="ARBA00009392"/>
    </source>
</evidence>
<dbReference type="GO" id="GO:0004636">
    <property type="term" value="F:phosphoribosyl-ATP diphosphatase activity"/>
    <property type="evidence" value="ECO:0007669"/>
    <property type="project" value="UniProtKB-UniRule"/>
</dbReference>
<dbReference type="GO" id="GO:0005524">
    <property type="term" value="F:ATP binding"/>
    <property type="evidence" value="ECO:0007669"/>
    <property type="project" value="UniProtKB-KW"/>
</dbReference>
<keyword evidence="6 9" id="KW-0378">Hydrolase</keyword>
<comment type="pathway">
    <text evidence="2 9">Amino-acid biosynthesis; L-histidine biosynthesis; L-histidine from 5-phospho-alpha-D-ribose 1-diphosphate: step 2/9.</text>
</comment>
<gene>
    <name evidence="9 10" type="primary">hisE</name>
    <name evidence="10" type="ORF">ROR02_09390</name>
</gene>
<comment type="similarity">
    <text evidence="3 9">Belongs to the PRA-PH family.</text>
</comment>
<evidence type="ECO:0000256" key="5">
    <source>
        <dbReference type="ARBA" id="ARBA00022741"/>
    </source>
</evidence>
<dbReference type="HAMAP" id="MF_01020">
    <property type="entry name" value="HisE"/>
    <property type="match status" value="1"/>
</dbReference>
<dbReference type="UniPathway" id="UPA00031">
    <property type="reaction ID" value="UER00007"/>
</dbReference>
<dbReference type="EC" id="3.6.1.31" evidence="9"/>
<organism evidence="10 11">
    <name type="scientific">Pararhodospirillum oryzae</name>
    <dbReference type="NCBI Taxonomy" id="478448"/>
    <lineage>
        <taxon>Bacteria</taxon>
        <taxon>Pseudomonadati</taxon>
        <taxon>Pseudomonadota</taxon>
        <taxon>Alphaproteobacteria</taxon>
        <taxon>Rhodospirillales</taxon>
        <taxon>Rhodospirillaceae</taxon>
        <taxon>Pararhodospirillum</taxon>
    </lineage>
</organism>
<dbReference type="RefSeq" id="WP_147162859.1">
    <property type="nucleotide sequence ID" value="NZ_BJZO01000017.1"/>
</dbReference>
<keyword evidence="7 9" id="KW-0067">ATP-binding</keyword>
<sequence>MSQSAAVPGPEIIEALYAVIASRRGVDPDQSYTARLFAKGRVKICNKMGEEAFEVAAAALAEGPDHVVSESADLLYHLMVLWADTGVEPASVWAELARRFGTSGIDEKAARKG</sequence>
<keyword evidence="4 9" id="KW-0028">Amino-acid biosynthesis</keyword>
<comment type="catalytic activity">
    <reaction evidence="1 9">
        <text>1-(5-phospho-beta-D-ribosyl)-ATP + H2O = 1-(5-phospho-beta-D-ribosyl)-5'-AMP + diphosphate + H(+)</text>
        <dbReference type="Rhea" id="RHEA:22828"/>
        <dbReference type="ChEBI" id="CHEBI:15377"/>
        <dbReference type="ChEBI" id="CHEBI:15378"/>
        <dbReference type="ChEBI" id="CHEBI:33019"/>
        <dbReference type="ChEBI" id="CHEBI:59457"/>
        <dbReference type="ChEBI" id="CHEBI:73183"/>
        <dbReference type="EC" id="3.6.1.31"/>
    </reaction>
</comment>
<evidence type="ECO:0000256" key="2">
    <source>
        <dbReference type="ARBA" id="ARBA00005204"/>
    </source>
</evidence>
<dbReference type="SUPFAM" id="SSF101386">
    <property type="entry name" value="all-alpha NTP pyrophosphatases"/>
    <property type="match status" value="1"/>
</dbReference>
<evidence type="ECO:0000256" key="6">
    <source>
        <dbReference type="ARBA" id="ARBA00022801"/>
    </source>
</evidence>
<dbReference type="EMBL" id="BJZO01000017">
    <property type="protein sequence ID" value="GEO80808.1"/>
    <property type="molecule type" value="Genomic_DNA"/>
</dbReference>
<keyword evidence="5 9" id="KW-0547">Nucleotide-binding</keyword>
<evidence type="ECO:0000256" key="7">
    <source>
        <dbReference type="ARBA" id="ARBA00022840"/>
    </source>
</evidence>
<dbReference type="Pfam" id="PF01503">
    <property type="entry name" value="PRA-PH"/>
    <property type="match status" value="1"/>
</dbReference>
<accession>A0A512H5U9</accession>
<dbReference type="PANTHER" id="PTHR42945:SF1">
    <property type="entry name" value="HISTIDINE BIOSYNTHESIS BIFUNCTIONAL PROTEIN HIS7"/>
    <property type="match status" value="1"/>
</dbReference>
<dbReference type="NCBIfam" id="TIGR03188">
    <property type="entry name" value="histidine_hisI"/>
    <property type="match status" value="1"/>
</dbReference>
<dbReference type="GO" id="GO:0005737">
    <property type="term" value="C:cytoplasm"/>
    <property type="evidence" value="ECO:0007669"/>
    <property type="project" value="UniProtKB-SubCell"/>
</dbReference>
<name>A0A512H5U9_9PROT</name>
<comment type="subcellular location">
    <subcellularLocation>
        <location evidence="9">Cytoplasm</location>
    </subcellularLocation>
</comment>
<dbReference type="NCBIfam" id="NF001611">
    <property type="entry name" value="PRK00400.1-3"/>
    <property type="match status" value="1"/>
</dbReference>
<reference evidence="10 11" key="1">
    <citation type="submission" date="2019-07" db="EMBL/GenBank/DDBJ databases">
        <title>Whole genome shotgun sequence of Rhodospirillum oryzae NBRC 107573.</title>
        <authorList>
            <person name="Hosoyama A."/>
            <person name="Uohara A."/>
            <person name="Ohji S."/>
            <person name="Ichikawa N."/>
        </authorList>
    </citation>
    <scope>NUCLEOTIDE SEQUENCE [LARGE SCALE GENOMIC DNA]</scope>
    <source>
        <strain evidence="10 11">NBRC 107573</strain>
    </source>
</reference>
<evidence type="ECO:0000256" key="1">
    <source>
        <dbReference type="ARBA" id="ARBA00001460"/>
    </source>
</evidence>
<comment type="caution">
    <text evidence="10">The sequence shown here is derived from an EMBL/GenBank/DDBJ whole genome shotgun (WGS) entry which is preliminary data.</text>
</comment>
<dbReference type="CDD" id="cd11534">
    <property type="entry name" value="NTP-PPase_HisIE_like"/>
    <property type="match status" value="1"/>
</dbReference>
<dbReference type="PANTHER" id="PTHR42945">
    <property type="entry name" value="HISTIDINE BIOSYNTHESIS BIFUNCTIONAL PROTEIN"/>
    <property type="match status" value="1"/>
</dbReference>
<dbReference type="Gene3D" id="1.10.287.1080">
    <property type="entry name" value="MazG-like"/>
    <property type="match status" value="1"/>
</dbReference>
<evidence type="ECO:0000313" key="10">
    <source>
        <dbReference type="EMBL" id="GEO80808.1"/>
    </source>
</evidence>
<dbReference type="NCBIfam" id="NF001613">
    <property type="entry name" value="PRK00400.1-5"/>
    <property type="match status" value="1"/>
</dbReference>
<keyword evidence="9" id="KW-0963">Cytoplasm</keyword>
<evidence type="ECO:0000256" key="8">
    <source>
        <dbReference type="ARBA" id="ARBA00023102"/>
    </source>
</evidence>
<dbReference type="AlphaFoldDB" id="A0A512H5U9"/>